<name>A0A6V7PAU8_ANACO</name>
<dbReference type="FunFam" id="3.40.50.300:FF:000008">
    <property type="entry name" value="ATP-dependent RNA helicase RhlB"/>
    <property type="match status" value="1"/>
</dbReference>
<dbReference type="SMART" id="SM00490">
    <property type="entry name" value="HELICc"/>
    <property type="match status" value="1"/>
</dbReference>
<accession>A0A6V7PAU8</accession>
<keyword evidence="4" id="KW-0347">Helicase</keyword>
<sequence length="649" mass="71618">MTQESVCECDAPTVVWLNSRNSSPLVIDVPHNLKLDRRIGFLCRVISNPELCRPHGLIPSRTPTIRRPPSPAAPTSLPTSAAARRRPPPPRRHIPQSPAAVPPHRHRRRRQRSPCRRQCRLGAQGPRAEPLRRRRGGGGGGGGCGIRRAREHRHQFRRLRRHPRRDERRRRAAARRRLRRDQPRRRAEREHPAVQVRQADPVQRHAIPISLAGRDLMACAQTGSGKTAAFCFPIISGVMRCCPPQQQQRPRGGSRAAYPLALILSPTRELSVQIHEEARKFAYQTGVRVVVAYGGAPINQQLRELERGVEILVATPGRLVDLLERARVSLQMIKYLALDEADRMLDMGFEPQIRRIVEQMDMPPRGVRQTMLFSATFPKEIQRLASDFLSNYIFLAVGRVGSSTDLIVQRVEFVQEADKRSHLMDLLHAQIANGASGKQALTLVFVETKRGADSLEHWLCMTGFPATTIHGDRTQQEREYALRSFKSGSTPILVATDVAARGLDIPHVAHVVNFDLPNDIDDYVHRIGRTGRAGKTGLATAFFNESNLNLARPLAELMQEANQEVPAWLSRYASHSSYGGGGRNRRSGGGPRFGGRDFRKDSSFGKGGGGGGDYYGGGGYGGGGYGQSSAYGGASGGGYGGQGITSAWD</sequence>
<evidence type="ECO:0000259" key="11">
    <source>
        <dbReference type="PROSITE" id="PS51194"/>
    </source>
</evidence>
<dbReference type="InterPro" id="IPR011545">
    <property type="entry name" value="DEAD/DEAH_box_helicase_dom"/>
</dbReference>
<evidence type="ECO:0000256" key="9">
    <source>
        <dbReference type="SAM" id="MobiDB-lite"/>
    </source>
</evidence>
<dbReference type="InterPro" id="IPR014001">
    <property type="entry name" value="Helicase_ATP-bd"/>
</dbReference>
<dbReference type="PROSITE" id="PS51192">
    <property type="entry name" value="HELICASE_ATP_BIND_1"/>
    <property type="match status" value="1"/>
</dbReference>
<feature type="compositionally biased region" description="Gly residues" evidence="9">
    <location>
        <begin position="578"/>
        <end position="593"/>
    </location>
</feature>
<feature type="compositionally biased region" description="Basic residues" evidence="9">
    <location>
        <begin position="83"/>
        <end position="94"/>
    </location>
</feature>
<dbReference type="CDD" id="cd17967">
    <property type="entry name" value="DEADc_DDX3_DDX4"/>
    <property type="match status" value="1"/>
</dbReference>
<reference evidence="12" key="1">
    <citation type="submission" date="2020-07" db="EMBL/GenBank/DDBJ databases">
        <authorList>
            <person name="Lin J."/>
        </authorList>
    </citation>
    <scope>NUCLEOTIDE SEQUENCE</scope>
</reference>
<dbReference type="InterPro" id="IPR044763">
    <property type="entry name" value="Ded1/Dbp1_DEADc"/>
</dbReference>
<dbReference type="GO" id="GO:0003724">
    <property type="term" value="F:RNA helicase activity"/>
    <property type="evidence" value="ECO:0007669"/>
    <property type="project" value="UniProtKB-EC"/>
</dbReference>
<dbReference type="GO" id="GO:0005524">
    <property type="term" value="F:ATP binding"/>
    <property type="evidence" value="ECO:0007669"/>
    <property type="project" value="UniProtKB-KW"/>
</dbReference>
<feature type="compositionally biased region" description="Basic residues" evidence="9">
    <location>
        <begin position="147"/>
        <end position="179"/>
    </location>
</feature>
<evidence type="ECO:0000256" key="3">
    <source>
        <dbReference type="ARBA" id="ARBA00022801"/>
    </source>
</evidence>
<evidence type="ECO:0000256" key="7">
    <source>
        <dbReference type="ARBA" id="ARBA00024358"/>
    </source>
</evidence>
<evidence type="ECO:0000256" key="8">
    <source>
        <dbReference type="ARBA" id="ARBA00047984"/>
    </source>
</evidence>
<proteinExistence type="inferred from homology"/>
<dbReference type="EC" id="3.6.4.13" evidence="1"/>
<dbReference type="GO" id="GO:0016787">
    <property type="term" value="F:hydrolase activity"/>
    <property type="evidence" value="ECO:0007669"/>
    <property type="project" value="UniProtKB-KW"/>
</dbReference>
<feature type="region of interest" description="Disordered" evidence="9">
    <location>
        <begin position="54"/>
        <end position="201"/>
    </location>
</feature>
<dbReference type="GO" id="GO:0003723">
    <property type="term" value="F:RNA binding"/>
    <property type="evidence" value="ECO:0007669"/>
    <property type="project" value="UniProtKB-KW"/>
</dbReference>
<dbReference type="SMART" id="SM00487">
    <property type="entry name" value="DEXDc"/>
    <property type="match status" value="1"/>
</dbReference>
<keyword evidence="5" id="KW-0067">ATP-binding</keyword>
<dbReference type="Pfam" id="PF00271">
    <property type="entry name" value="Helicase_C"/>
    <property type="match status" value="1"/>
</dbReference>
<keyword evidence="6" id="KW-0694">RNA-binding</keyword>
<dbReference type="Gene3D" id="3.40.50.300">
    <property type="entry name" value="P-loop containing nucleotide triphosphate hydrolases"/>
    <property type="match status" value="2"/>
</dbReference>
<dbReference type="SUPFAM" id="SSF52540">
    <property type="entry name" value="P-loop containing nucleoside triphosphate hydrolases"/>
    <property type="match status" value="1"/>
</dbReference>
<keyword evidence="3" id="KW-0378">Hydrolase</keyword>
<dbReference type="PROSITE" id="PS51194">
    <property type="entry name" value="HELICASE_CTER"/>
    <property type="match status" value="1"/>
</dbReference>
<feature type="domain" description="Helicase C-terminal" evidence="11">
    <location>
        <begin position="406"/>
        <end position="573"/>
    </location>
</feature>
<dbReference type="InterPro" id="IPR001650">
    <property type="entry name" value="Helicase_C-like"/>
</dbReference>
<comment type="similarity">
    <text evidence="7">Belongs to the DEAD box helicase family. DDX3/DED1 subfamily.</text>
</comment>
<feature type="compositionally biased region" description="Basic and acidic residues" evidence="9">
    <location>
        <begin position="594"/>
        <end position="603"/>
    </location>
</feature>
<feature type="region of interest" description="Disordered" evidence="9">
    <location>
        <begin position="576"/>
        <end position="605"/>
    </location>
</feature>
<evidence type="ECO:0000259" key="10">
    <source>
        <dbReference type="PROSITE" id="PS51192"/>
    </source>
</evidence>
<feature type="compositionally biased region" description="Low complexity" evidence="9">
    <location>
        <begin position="73"/>
        <end position="82"/>
    </location>
</feature>
<dbReference type="EMBL" id="LR862147">
    <property type="protein sequence ID" value="CAD1827923.1"/>
    <property type="molecule type" value="Genomic_DNA"/>
</dbReference>
<organism evidence="12">
    <name type="scientific">Ananas comosus var. bracteatus</name>
    <name type="common">red pineapple</name>
    <dbReference type="NCBI Taxonomy" id="296719"/>
    <lineage>
        <taxon>Eukaryota</taxon>
        <taxon>Viridiplantae</taxon>
        <taxon>Streptophyta</taxon>
        <taxon>Embryophyta</taxon>
        <taxon>Tracheophyta</taxon>
        <taxon>Spermatophyta</taxon>
        <taxon>Magnoliopsida</taxon>
        <taxon>Liliopsida</taxon>
        <taxon>Poales</taxon>
        <taxon>Bromeliaceae</taxon>
        <taxon>Bromelioideae</taxon>
        <taxon>Ananas</taxon>
    </lineage>
</organism>
<evidence type="ECO:0000256" key="6">
    <source>
        <dbReference type="ARBA" id="ARBA00022884"/>
    </source>
</evidence>
<evidence type="ECO:0000256" key="2">
    <source>
        <dbReference type="ARBA" id="ARBA00022741"/>
    </source>
</evidence>
<gene>
    <name evidence="12" type="ORF">CB5_LOCUS11134</name>
</gene>
<protein>
    <recommendedName>
        <fullName evidence="1">RNA helicase</fullName>
        <ecNumber evidence="1">3.6.4.13</ecNumber>
    </recommendedName>
</protein>
<dbReference type="FunFam" id="3.40.50.300:FF:000397">
    <property type="entry name" value="Probable ATP-dependent RNA helicase DDX4"/>
    <property type="match status" value="1"/>
</dbReference>
<keyword evidence="2" id="KW-0547">Nucleotide-binding</keyword>
<dbReference type="Pfam" id="PF00270">
    <property type="entry name" value="DEAD"/>
    <property type="match status" value="1"/>
</dbReference>
<comment type="catalytic activity">
    <reaction evidence="8">
        <text>ATP + H2O = ADP + phosphate + H(+)</text>
        <dbReference type="Rhea" id="RHEA:13065"/>
        <dbReference type="ChEBI" id="CHEBI:15377"/>
        <dbReference type="ChEBI" id="CHEBI:15378"/>
        <dbReference type="ChEBI" id="CHEBI:30616"/>
        <dbReference type="ChEBI" id="CHEBI:43474"/>
        <dbReference type="ChEBI" id="CHEBI:456216"/>
        <dbReference type="EC" id="3.6.4.13"/>
    </reaction>
</comment>
<evidence type="ECO:0000256" key="4">
    <source>
        <dbReference type="ARBA" id="ARBA00022806"/>
    </source>
</evidence>
<feature type="compositionally biased region" description="Basic residues" evidence="9">
    <location>
        <begin position="103"/>
        <end position="119"/>
    </location>
</feature>
<dbReference type="InterPro" id="IPR027417">
    <property type="entry name" value="P-loop_NTPase"/>
</dbReference>
<evidence type="ECO:0000256" key="5">
    <source>
        <dbReference type="ARBA" id="ARBA00022840"/>
    </source>
</evidence>
<dbReference type="CDD" id="cd18787">
    <property type="entry name" value="SF2_C_DEAD"/>
    <property type="match status" value="1"/>
</dbReference>
<dbReference type="PANTHER" id="PTHR47958">
    <property type="entry name" value="ATP-DEPENDENT RNA HELICASE DBP3"/>
    <property type="match status" value="1"/>
</dbReference>
<feature type="compositionally biased region" description="Basic and acidic residues" evidence="9">
    <location>
        <begin position="180"/>
        <end position="192"/>
    </location>
</feature>
<feature type="domain" description="Helicase ATP-binding" evidence="10">
    <location>
        <begin position="207"/>
        <end position="395"/>
    </location>
</feature>
<evidence type="ECO:0000256" key="1">
    <source>
        <dbReference type="ARBA" id="ARBA00012552"/>
    </source>
</evidence>
<dbReference type="AlphaFoldDB" id="A0A6V7PAU8"/>
<evidence type="ECO:0000313" key="12">
    <source>
        <dbReference type="EMBL" id="CAD1827923.1"/>
    </source>
</evidence>